<keyword evidence="1" id="KW-0175">Coiled coil</keyword>
<feature type="compositionally biased region" description="Low complexity" evidence="2">
    <location>
        <begin position="536"/>
        <end position="556"/>
    </location>
</feature>
<reference evidence="4" key="1">
    <citation type="submission" date="2024-04" db="UniProtKB">
        <authorList>
            <consortium name="EnsemblMetazoa"/>
        </authorList>
    </citation>
    <scope>IDENTIFICATION</scope>
    <source>
        <strain evidence="4">EBRO</strain>
    </source>
</reference>
<dbReference type="Proteomes" id="UP000075880">
    <property type="component" value="Unassembled WGS sequence"/>
</dbReference>
<feature type="region of interest" description="Disordered" evidence="2">
    <location>
        <begin position="332"/>
        <end position="355"/>
    </location>
</feature>
<evidence type="ECO:0000256" key="2">
    <source>
        <dbReference type="SAM" id="MobiDB-lite"/>
    </source>
</evidence>
<feature type="signal peptide" evidence="3">
    <location>
        <begin position="1"/>
        <end position="19"/>
    </location>
</feature>
<protein>
    <submittedName>
        <fullName evidence="4">Uncharacterized protein</fullName>
    </submittedName>
</protein>
<feature type="coiled-coil region" evidence="1">
    <location>
        <begin position="358"/>
        <end position="454"/>
    </location>
</feature>
<feature type="chain" id="PRO_5042540025" evidence="3">
    <location>
        <begin position="20"/>
        <end position="665"/>
    </location>
</feature>
<dbReference type="AlphaFoldDB" id="A0AAG5DHJ1"/>
<evidence type="ECO:0000256" key="1">
    <source>
        <dbReference type="SAM" id="Coils"/>
    </source>
</evidence>
<sequence length="665" mass="76266">MTPTLAVVLGSLLVLATQAASSVPTSYPVFGTKRYARSNLLPSSDYGGQGGGLPLPLYNLPSARYYDTQLPPQYFPFAPYQAAASSDYYDDSGYYGDSGRGYYYMPQPQHRRYQRNNERYTSYGLPTYRGEYKPTPYYYAPGPSYSYSDDHESSNPLDDLHEEMLQEDERERAREYYPVGQEQWYESPSRPDSAFLRNLILYNQQLQAFSNGRGKAQLPPLDASNEEDFEEYDDPEVDYEYDLPLATDTRPSYGNYFGNPGGYPGAAGYGSSSDTRNTFSKLNSFRNSMARNQIDEEDEEVQELKSLIHQQKNSQRLPALMEDKMSPFILKSQQGAQSQAATASSQKQLQQLQPQHHLQQQQQQLQQLQQQQHQEQLLQRQSKQQLQQLQQQQRLLHQQQQQQQRQEQMLMQQKQKEQEEQKQQQLLARQLQLEREQKQQQQQLQYEREQKQQQLLRTLSSDYQPAYETENTWQKDSPSYNAYDYDTEYDDSWSHWDRKRNVQPKKATFVGKTTAGSALKVTSTTKKPNVPAHSEPSTSSTTVTPAPASKHAAPKPGSGQKEVVLPRPTNPRNLFAATLINAVDESRAQEAAANKAEAGAAKLKQAKSNKIYDTIKAMINMRQNVEDAELRQQLEHQKQLAHIHKRFVANEESLVQELDGLKRSA</sequence>
<keyword evidence="5" id="KW-1185">Reference proteome</keyword>
<keyword evidence="3" id="KW-0732">Signal</keyword>
<name>A0AAG5DHJ1_ANOAO</name>
<dbReference type="EnsemblMetazoa" id="ENSAATROPT011451">
    <property type="protein sequence ID" value="ENSAATROPP010355"/>
    <property type="gene ID" value="ENSAATROPG009332"/>
</dbReference>
<evidence type="ECO:0000313" key="4">
    <source>
        <dbReference type="EnsemblMetazoa" id="ENSAATROPP010355"/>
    </source>
</evidence>
<organism evidence="4 5">
    <name type="scientific">Anopheles atroparvus</name>
    <name type="common">European mosquito</name>
    <dbReference type="NCBI Taxonomy" id="41427"/>
    <lineage>
        <taxon>Eukaryota</taxon>
        <taxon>Metazoa</taxon>
        <taxon>Ecdysozoa</taxon>
        <taxon>Arthropoda</taxon>
        <taxon>Hexapoda</taxon>
        <taxon>Insecta</taxon>
        <taxon>Pterygota</taxon>
        <taxon>Neoptera</taxon>
        <taxon>Endopterygota</taxon>
        <taxon>Diptera</taxon>
        <taxon>Nematocera</taxon>
        <taxon>Culicoidea</taxon>
        <taxon>Culicidae</taxon>
        <taxon>Anophelinae</taxon>
        <taxon>Anopheles</taxon>
    </lineage>
</organism>
<evidence type="ECO:0000256" key="3">
    <source>
        <dbReference type="SAM" id="SignalP"/>
    </source>
</evidence>
<evidence type="ECO:0000313" key="5">
    <source>
        <dbReference type="Proteomes" id="UP000075880"/>
    </source>
</evidence>
<feature type="region of interest" description="Disordered" evidence="2">
    <location>
        <begin position="519"/>
        <end position="569"/>
    </location>
</feature>
<feature type="coiled-coil region" evidence="1">
    <location>
        <begin position="287"/>
        <end position="314"/>
    </location>
</feature>
<accession>A0AAG5DHJ1</accession>
<proteinExistence type="predicted"/>